<gene>
    <name evidence="1" type="ORF">CAAU_0080</name>
</gene>
<evidence type="ECO:0000313" key="1">
    <source>
        <dbReference type="EMBL" id="CCC57730.1"/>
    </source>
</evidence>
<name>G0V3P0_9CLOT</name>
<dbReference type="Proteomes" id="UP000007652">
    <property type="component" value="Unassembled WGS sequence"/>
</dbReference>
<sequence length="41" mass="4862">MIISFYFGQSTARDTLKDTNFFKTIENHVNDENEIENNNHN</sequence>
<dbReference type="AlphaFoldDB" id="G0V3P0"/>
<comment type="caution">
    <text evidence="1">The sequence shown here is derived from an EMBL/GenBank/DDBJ whole genome shotgun (WGS) entry which is preliminary data.</text>
</comment>
<keyword evidence="2" id="KW-1185">Reference proteome</keyword>
<accession>G0V3P0</accession>
<reference evidence="1 2" key="1">
    <citation type="journal article" date="2011" name="J. Bacteriol.">
        <title>Draft genome sequence of Caloramator australicus strain RC3T, a thermoanaerobe from the Great Artesian Basin of Australia.</title>
        <authorList>
            <person name="Ogg C.D."/>
            <person name="Patel B.K.C."/>
        </authorList>
    </citation>
    <scope>NUCLEOTIDE SEQUENCE [LARGE SCALE GENOMIC DNA]</scope>
    <source>
        <strain evidence="1 2">RC3</strain>
    </source>
</reference>
<evidence type="ECO:0000313" key="2">
    <source>
        <dbReference type="Proteomes" id="UP000007652"/>
    </source>
</evidence>
<proteinExistence type="predicted"/>
<protein>
    <submittedName>
        <fullName evidence="1">Uncharacterized protein</fullName>
    </submittedName>
</protein>
<dbReference type="EMBL" id="CAKP01000001">
    <property type="protein sequence ID" value="CCC57730.1"/>
    <property type="molecule type" value="Genomic_DNA"/>
</dbReference>
<organism evidence="1 2">
    <name type="scientific">Caloramator australicus RC3</name>
    <dbReference type="NCBI Taxonomy" id="857293"/>
    <lineage>
        <taxon>Bacteria</taxon>
        <taxon>Bacillati</taxon>
        <taxon>Bacillota</taxon>
        <taxon>Clostridia</taxon>
        <taxon>Eubacteriales</taxon>
        <taxon>Clostridiaceae</taxon>
        <taxon>Caloramator</taxon>
    </lineage>
</organism>